<reference evidence="1" key="1">
    <citation type="submission" date="2022-11" db="EMBL/GenBank/DDBJ databases">
        <title>Nonomuraea corallina sp. nov., a new species of the genus Nonomuraea isolated from sea side sediment in Thai sea.</title>
        <authorList>
            <person name="Ngamcharungchit C."/>
            <person name="Matsumoto A."/>
            <person name="Suriyachadkun C."/>
            <person name="Panbangred W."/>
            <person name="Inahashi Y."/>
            <person name="Intra B."/>
        </authorList>
    </citation>
    <scope>NUCLEOTIDE SEQUENCE</scope>
    <source>
        <strain evidence="1">MCN248</strain>
    </source>
</reference>
<dbReference type="Pfam" id="PF20328">
    <property type="entry name" value="DUF6623"/>
    <property type="match status" value="1"/>
</dbReference>
<organism evidence="1 2">
    <name type="scientific">Nonomuraea corallina</name>
    <dbReference type="NCBI Taxonomy" id="2989783"/>
    <lineage>
        <taxon>Bacteria</taxon>
        <taxon>Bacillati</taxon>
        <taxon>Actinomycetota</taxon>
        <taxon>Actinomycetes</taxon>
        <taxon>Streptosporangiales</taxon>
        <taxon>Streptosporangiaceae</taxon>
        <taxon>Nonomuraea</taxon>
    </lineage>
</organism>
<keyword evidence="2" id="KW-1185">Reference proteome</keyword>
<accession>A0ABT4SLY9</accession>
<dbReference type="Proteomes" id="UP001144036">
    <property type="component" value="Unassembled WGS sequence"/>
</dbReference>
<sequence>MALTAMWTHGNAVIPETPDLLLQCTRFGFGTQVKLKRGTQQWFHVPMPTPVILAGIRPRLKRIFILGNSDVSSCIRRVHIFDNTNRIEDRGVLICGNKLSITPDNTITMNHGVSFGLGITMFIDSSSFEASYFFAGFGSDWE</sequence>
<dbReference type="EMBL" id="JAPNNL010000213">
    <property type="protein sequence ID" value="MDA0638204.1"/>
    <property type="molecule type" value="Genomic_DNA"/>
</dbReference>
<gene>
    <name evidence="1" type="ORF">OUY22_32765</name>
</gene>
<name>A0ABT4SLY9_9ACTN</name>
<dbReference type="RefSeq" id="WP_270159132.1">
    <property type="nucleotide sequence ID" value="NZ_JAPNNL010000213.1"/>
</dbReference>
<comment type="caution">
    <text evidence="1">The sequence shown here is derived from an EMBL/GenBank/DDBJ whole genome shotgun (WGS) entry which is preliminary data.</text>
</comment>
<proteinExistence type="predicted"/>
<dbReference type="InterPro" id="IPR046731">
    <property type="entry name" value="DUF6623"/>
</dbReference>
<evidence type="ECO:0000313" key="1">
    <source>
        <dbReference type="EMBL" id="MDA0638204.1"/>
    </source>
</evidence>
<evidence type="ECO:0000313" key="2">
    <source>
        <dbReference type="Proteomes" id="UP001144036"/>
    </source>
</evidence>
<evidence type="ECO:0008006" key="3">
    <source>
        <dbReference type="Google" id="ProtNLM"/>
    </source>
</evidence>
<protein>
    <recommendedName>
        <fullName evidence="3">FHA domain-containing protein</fullName>
    </recommendedName>
</protein>